<accession>A0A8J3CFC3</accession>
<dbReference type="Proteomes" id="UP000637578">
    <property type="component" value="Unassembled WGS sequence"/>
</dbReference>
<gene>
    <name evidence="1" type="ORF">GCM10012275_46650</name>
</gene>
<dbReference type="EMBL" id="BMMK01000026">
    <property type="protein sequence ID" value="GGM70879.1"/>
    <property type="molecule type" value="Genomic_DNA"/>
</dbReference>
<sequence>MARTAQHAEAAARDWWQQAGRGLSPDGYAGRAALIVATNALAEAVATLLSEQGIIAALDRVRHDPVAGSAEVVTLTLDWGDQRVVIPVLPSERTWRVYREPDGDEPLGEPVSTATVSEDKVEPNGWVPARAITEQLLQLLR</sequence>
<organism evidence="1 2">
    <name type="scientific">Longimycelium tulufanense</name>
    <dbReference type="NCBI Taxonomy" id="907463"/>
    <lineage>
        <taxon>Bacteria</taxon>
        <taxon>Bacillati</taxon>
        <taxon>Actinomycetota</taxon>
        <taxon>Actinomycetes</taxon>
        <taxon>Pseudonocardiales</taxon>
        <taxon>Pseudonocardiaceae</taxon>
        <taxon>Longimycelium</taxon>
    </lineage>
</organism>
<dbReference type="AlphaFoldDB" id="A0A8J3CFC3"/>
<name>A0A8J3CFC3_9PSEU</name>
<dbReference type="RefSeq" id="WP_189060557.1">
    <property type="nucleotide sequence ID" value="NZ_BMMK01000026.1"/>
</dbReference>
<reference evidence="1" key="1">
    <citation type="journal article" date="2014" name="Int. J. Syst. Evol. Microbiol.">
        <title>Complete genome sequence of Corynebacterium casei LMG S-19264T (=DSM 44701T), isolated from a smear-ripened cheese.</title>
        <authorList>
            <consortium name="US DOE Joint Genome Institute (JGI-PGF)"/>
            <person name="Walter F."/>
            <person name="Albersmeier A."/>
            <person name="Kalinowski J."/>
            <person name="Ruckert C."/>
        </authorList>
    </citation>
    <scope>NUCLEOTIDE SEQUENCE</scope>
    <source>
        <strain evidence="1">CGMCC 4.5737</strain>
    </source>
</reference>
<protein>
    <submittedName>
        <fullName evidence="1">Uncharacterized protein</fullName>
    </submittedName>
</protein>
<evidence type="ECO:0000313" key="1">
    <source>
        <dbReference type="EMBL" id="GGM70879.1"/>
    </source>
</evidence>
<keyword evidence="2" id="KW-1185">Reference proteome</keyword>
<reference evidence="1" key="2">
    <citation type="submission" date="2020-09" db="EMBL/GenBank/DDBJ databases">
        <authorList>
            <person name="Sun Q."/>
            <person name="Zhou Y."/>
        </authorList>
    </citation>
    <scope>NUCLEOTIDE SEQUENCE</scope>
    <source>
        <strain evidence="1">CGMCC 4.5737</strain>
    </source>
</reference>
<proteinExistence type="predicted"/>
<evidence type="ECO:0000313" key="2">
    <source>
        <dbReference type="Proteomes" id="UP000637578"/>
    </source>
</evidence>
<comment type="caution">
    <text evidence="1">The sequence shown here is derived from an EMBL/GenBank/DDBJ whole genome shotgun (WGS) entry which is preliminary data.</text>
</comment>